<name>A0AA40B7C6_9PEZI</name>
<feature type="compositionally biased region" description="Basic residues" evidence="1">
    <location>
        <begin position="44"/>
        <end position="54"/>
    </location>
</feature>
<dbReference type="Proteomes" id="UP001172159">
    <property type="component" value="Unassembled WGS sequence"/>
</dbReference>
<feature type="region of interest" description="Disordered" evidence="1">
    <location>
        <begin position="36"/>
        <end position="60"/>
    </location>
</feature>
<gene>
    <name evidence="2" type="ORF">B0T21DRAFT_349936</name>
</gene>
<dbReference type="EMBL" id="JAUKTV010000009">
    <property type="protein sequence ID" value="KAK0729000.1"/>
    <property type="molecule type" value="Genomic_DNA"/>
</dbReference>
<protein>
    <submittedName>
        <fullName evidence="2">Uncharacterized protein</fullName>
    </submittedName>
</protein>
<keyword evidence="3" id="KW-1185">Reference proteome</keyword>
<comment type="caution">
    <text evidence="2">The sequence shown here is derived from an EMBL/GenBank/DDBJ whole genome shotgun (WGS) entry which is preliminary data.</text>
</comment>
<reference evidence="2" key="1">
    <citation type="submission" date="2023-06" db="EMBL/GenBank/DDBJ databases">
        <title>Genome-scale phylogeny and comparative genomics of the fungal order Sordariales.</title>
        <authorList>
            <consortium name="Lawrence Berkeley National Laboratory"/>
            <person name="Hensen N."/>
            <person name="Bonometti L."/>
            <person name="Westerberg I."/>
            <person name="Brannstrom I.O."/>
            <person name="Guillou S."/>
            <person name="Cros-Aarteil S."/>
            <person name="Calhoun S."/>
            <person name="Haridas S."/>
            <person name="Kuo A."/>
            <person name="Mondo S."/>
            <person name="Pangilinan J."/>
            <person name="Riley R."/>
            <person name="Labutti K."/>
            <person name="Andreopoulos B."/>
            <person name="Lipzen A."/>
            <person name="Chen C."/>
            <person name="Yanf M."/>
            <person name="Daum C."/>
            <person name="Ng V."/>
            <person name="Clum A."/>
            <person name="Steindorff A."/>
            <person name="Ohm R."/>
            <person name="Martin F."/>
            <person name="Silar P."/>
            <person name="Natvig D."/>
            <person name="Lalanne C."/>
            <person name="Gautier V."/>
            <person name="Ament-Velasquez S.L."/>
            <person name="Kruys A."/>
            <person name="Hutchinson M.I."/>
            <person name="Powell A.J."/>
            <person name="Barry K."/>
            <person name="Miller A.N."/>
            <person name="Grigoriev I.V."/>
            <person name="Debuchy R."/>
            <person name="Gladieux P."/>
            <person name="Thoren M.H."/>
            <person name="Johannesson H."/>
        </authorList>
    </citation>
    <scope>NUCLEOTIDE SEQUENCE</scope>
    <source>
        <strain evidence="2">CBS 540.89</strain>
    </source>
</reference>
<evidence type="ECO:0000256" key="1">
    <source>
        <dbReference type="SAM" id="MobiDB-lite"/>
    </source>
</evidence>
<sequence>MQRDLVVGPLPPALHRLLKVAPAACSHSPKLLGWLDADKEPTRKPVRSPRRASRRTCPPRGSIETHVCQVSARKKVRVPTDSCLNRTMAWRKEGPSWGEVVKVGERLERPGDQLDSTMLWCHRSMSLQTLWGTGKSGLGRPGVPRIVFVKKTREFFHTGQTAWVSKL</sequence>
<evidence type="ECO:0000313" key="3">
    <source>
        <dbReference type="Proteomes" id="UP001172159"/>
    </source>
</evidence>
<organism evidence="2 3">
    <name type="scientific">Apiosordaria backusii</name>
    <dbReference type="NCBI Taxonomy" id="314023"/>
    <lineage>
        <taxon>Eukaryota</taxon>
        <taxon>Fungi</taxon>
        <taxon>Dikarya</taxon>
        <taxon>Ascomycota</taxon>
        <taxon>Pezizomycotina</taxon>
        <taxon>Sordariomycetes</taxon>
        <taxon>Sordariomycetidae</taxon>
        <taxon>Sordariales</taxon>
        <taxon>Lasiosphaeriaceae</taxon>
        <taxon>Apiosordaria</taxon>
    </lineage>
</organism>
<evidence type="ECO:0000313" key="2">
    <source>
        <dbReference type="EMBL" id="KAK0729000.1"/>
    </source>
</evidence>
<accession>A0AA40B7C6</accession>
<proteinExistence type="predicted"/>
<dbReference type="AlphaFoldDB" id="A0AA40B7C6"/>